<dbReference type="WBParaSite" id="PSU_v2.g8355.t1">
    <property type="protein sequence ID" value="PSU_v2.g8355.t1"/>
    <property type="gene ID" value="PSU_v2.g8355"/>
</dbReference>
<evidence type="ECO:0000313" key="2">
    <source>
        <dbReference type="WBParaSite" id="PSU_v2.g8355.t1"/>
    </source>
</evidence>
<evidence type="ECO:0000313" key="1">
    <source>
        <dbReference type="Proteomes" id="UP000887577"/>
    </source>
</evidence>
<dbReference type="Proteomes" id="UP000887577">
    <property type="component" value="Unplaced"/>
</dbReference>
<sequence>MFLSGLVTSFTFYRSTVKYSDGKTVTFDKLFENLKNVEELTVDPTMFKRDTVKKMVKILPNLKKLDRFDLRDLSETFDISSFTDFLLI</sequence>
<organism evidence="1 2">
    <name type="scientific">Panagrolaimus superbus</name>
    <dbReference type="NCBI Taxonomy" id="310955"/>
    <lineage>
        <taxon>Eukaryota</taxon>
        <taxon>Metazoa</taxon>
        <taxon>Ecdysozoa</taxon>
        <taxon>Nematoda</taxon>
        <taxon>Chromadorea</taxon>
        <taxon>Rhabditida</taxon>
        <taxon>Tylenchina</taxon>
        <taxon>Panagrolaimomorpha</taxon>
        <taxon>Panagrolaimoidea</taxon>
        <taxon>Panagrolaimidae</taxon>
        <taxon>Panagrolaimus</taxon>
    </lineage>
</organism>
<name>A0A914Z962_9BILA</name>
<reference evidence="2" key="1">
    <citation type="submission" date="2022-11" db="UniProtKB">
        <authorList>
            <consortium name="WormBaseParasite"/>
        </authorList>
    </citation>
    <scope>IDENTIFICATION</scope>
</reference>
<protein>
    <submittedName>
        <fullName evidence="2">Uncharacterized protein</fullName>
    </submittedName>
</protein>
<dbReference type="AlphaFoldDB" id="A0A914Z962"/>
<keyword evidence="1" id="KW-1185">Reference proteome</keyword>
<accession>A0A914Z962</accession>
<proteinExistence type="predicted"/>